<name>A0A7K3VRX2_RHILE</name>
<dbReference type="InterPro" id="IPR036249">
    <property type="entry name" value="Thioredoxin-like_sf"/>
</dbReference>
<feature type="site" description="Contributes to redox potential value" evidence="8">
    <location>
        <position position="32"/>
    </location>
</feature>
<dbReference type="Proteomes" id="UP000471705">
    <property type="component" value="Unassembled WGS sequence"/>
</dbReference>
<dbReference type="AlphaFoldDB" id="A0A7K3VRX2"/>
<dbReference type="PANTHER" id="PTHR45663:SF11">
    <property type="entry name" value="GEO12009P1"/>
    <property type="match status" value="1"/>
</dbReference>
<dbReference type="PROSITE" id="PS51352">
    <property type="entry name" value="THIOREDOXIN_2"/>
    <property type="match status" value="1"/>
</dbReference>
<evidence type="ECO:0000256" key="8">
    <source>
        <dbReference type="PIRSR" id="PIRSR000077-1"/>
    </source>
</evidence>
<evidence type="ECO:0000259" key="10">
    <source>
        <dbReference type="PROSITE" id="PS51352"/>
    </source>
</evidence>
<dbReference type="GO" id="GO:0005737">
    <property type="term" value="C:cytoplasm"/>
    <property type="evidence" value="ECO:0007669"/>
    <property type="project" value="TreeGrafter"/>
</dbReference>
<dbReference type="Gene3D" id="3.40.30.10">
    <property type="entry name" value="Glutaredoxin"/>
    <property type="match status" value="1"/>
</dbReference>
<feature type="domain" description="Thioredoxin" evidence="10">
    <location>
        <begin position="1"/>
        <end position="107"/>
    </location>
</feature>
<organism evidence="11 12">
    <name type="scientific">Rhizobium leguminosarum</name>
    <dbReference type="NCBI Taxonomy" id="384"/>
    <lineage>
        <taxon>Bacteria</taxon>
        <taxon>Pseudomonadati</taxon>
        <taxon>Pseudomonadota</taxon>
        <taxon>Alphaproteobacteria</taxon>
        <taxon>Hyphomicrobiales</taxon>
        <taxon>Rhizobiaceae</taxon>
        <taxon>Rhizobium/Agrobacterium group</taxon>
        <taxon>Rhizobium</taxon>
    </lineage>
</organism>
<dbReference type="SUPFAM" id="SSF52833">
    <property type="entry name" value="Thioredoxin-like"/>
    <property type="match status" value="1"/>
</dbReference>
<evidence type="ECO:0000256" key="5">
    <source>
        <dbReference type="ARBA" id="ARBA00023284"/>
    </source>
</evidence>
<feature type="active site" description="Nucleophile" evidence="8">
    <location>
        <position position="34"/>
    </location>
</feature>
<keyword evidence="3" id="KW-0249">Electron transport</keyword>
<accession>A0A7K3VRX2</accession>
<proteinExistence type="inferred from homology"/>
<dbReference type="InterPro" id="IPR013766">
    <property type="entry name" value="Thioredoxin_domain"/>
</dbReference>
<keyword evidence="5 9" id="KW-0676">Redox-active center</keyword>
<evidence type="ECO:0000256" key="9">
    <source>
        <dbReference type="PIRSR" id="PIRSR000077-4"/>
    </source>
</evidence>
<dbReference type="GO" id="GO:0015035">
    <property type="term" value="F:protein-disulfide reductase activity"/>
    <property type="evidence" value="ECO:0007669"/>
    <property type="project" value="UniProtKB-UniRule"/>
</dbReference>
<evidence type="ECO:0000256" key="4">
    <source>
        <dbReference type="ARBA" id="ARBA00023157"/>
    </source>
</evidence>
<dbReference type="EMBL" id="WUFV01000027">
    <property type="protein sequence ID" value="NEK19248.1"/>
    <property type="molecule type" value="Genomic_DNA"/>
</dbReference>
<gene>
    <name evidence="11" type="primary">trxA</name>
    <name evidence="11" type="ORF">GR257_31210</name>
</gene>
<dbReference type="FunFam" id="3.40.30.10:FF:000001">
    <property type="entry name" value="Thioredoxin"/>
    <property type="match status" value="1"/>
</dbReference>
<evidence type="ECO:0000313" key="11">
    <source>
        <dbReference type="EMBL" id="NEK19248.1"/>
    </source>
</evidence>
<feature type="site" description="Contributes to redox potential value" evidence="8">
    <location>
        <position position="33"/>
    </location>
</feature>
<comment type="caution">
    <text evidence="11">The sequence shown here is derived from an EMBL/GenBank/DDBJ whole genome shotgun (WGS) entry which is preliminary data.</text>
</comment>
<dbReference type="Pfam" id="PF00085">
    <property type="entry name" value="Thioredoxin"/>
    <property type="match status" value="1"/>
</dbReference>
<keyword evidence="4 9" id="KW-1015">Disulfide bond</keyword>
<evidence type="ECO:0000256" key="3">
    <source>
        <dbReference type="ARBA" id="ARBA00022982"/>
    </source>
</evidence>
<reference evidence="11 12" key="1">
    <citation type="submission" date="2019-12" db="EMBL/GenBank/DDBJ databases">
        <title>Rhizobium genotypes associated with high levels of biological nitrogen fixation by grain legumes in a temperate-maritime cropping system.</title>
        <authorList>
            <person name="Maluk M."/>
            <person name="Francesc Ferrando Molina F."/>
            <person name="Lopez Del Egido L."/>
            <person name="Lafos M."/>
            <person name="Langarica-Fuentes A."/>
            <person name="Gebre Yohannes G."/>
            <person name="Young M.W."/>
            <person name="Martin P."/>
            <person name="Gantlett R."/>
            <person name="Kenicer G."/>
            <person name="Hawes C."/>
            <person name="Begg G.S."/>
            <person name="Quilliam R.S."/>
            <person name="Squire G.R."/>
            <person name="Poole P.S."/>
            <person name="Young P.W."/>
            <person name="Iannetta P.M."/>
            <person name="James E.K."/>
        </authorList>
    </citation>
    <scope>NUCLEOTIDE SEQUENCE [LARGE SCALE GENOMIC DNA]</scope>
    <source>
        <strain evidence="11 12">JHI54</strain>
    </source>
</reference>
<dbReference type="NCBIfam" id="TIGR01068">
    <property type="entry name" value="thioredoxin"/>
    <property type="match status" value="1"/>
</dbReference>
<dbReference type="PIRSF" id="PIRSF000077">
    <property type="entry name" value="Thioredoxin"/>
    <property type="match status" value="1"/>
</dbReference>
<evidence type="ECO:0000256" key="1">
    <source>
        <dbReference type="ARBA" id="ARBA00008987"/>
    </source>
</evidence>
<dbReference type="PANTHER" id="PTHR45663">
    <property type="entry name" value="GEO12009P1"/>
    <property type="match status" value="1"/>
</dbReference>
<feature type="active site" description="Nucleophile" evidence="8">
    <location>
        <position position="31"/>
    </location>
</feature>
<sequence>MLVTEVDKENFQSEVLKFEKPVLVDFWGERCGHCEIIAPVLEELAVEFEGKVKFAKLNVIQNPELAAQFDVRAIPTLGIFKRGELVDISAGVKPKSDISNWILNAARCE</sequence>
<evidence type="ECO:0000313" key="12">
    <source>
        <dbReference type="Proteomes" id="UP000471705"/>
    </source>
</evidence>
<dbReference type="RefSeq" id="WP_164049415.1">
    <property type="nucleotide sequence ID" value="NZ_JAAXBV010000020.1"/>
</dbReference>
<dbReference type="CDD" id="cd02947">
    <property type="entry name" value="TRX_family"/>
    <property type="match status" value="1"/>
</dbReference>
<feature type="disulfide bond" description="Redox-active" evidence="9">
    <location>
        <begin position="31"/>
        <end position="34"/>
    </location>
</feature>
<keyword evidence="2" id="KW-0813">Transport</keyword>
<dbReference type="InterPro" id="IPR005746">
    <property type="entry name" value="Thioredoxin"/>
</dbReference>
<evidence type="ECO:0000256" key="6">
    <source>
        <dbReference type="NCBIfam" id="TIGR01068"/>
    </source>
</evidence>
<feature type="site" description="Deprotonates C-terminal active site Cys" evidence="8">
    <location>
        <position position="25"/>
    </location>
</feature>
<evidence type="ECO:0000256" key="2">
    <source>
        <dbReference type="ARBA" id="ARBA00022448"/>
    </source>
</evidence>
<comment type="similarity">
    <text evidence="1 7">Belongs to the thioredoxin family.</text>
</comment>
<evidence type="ECO:0000256" key="7">
    <source>
        <dbReference type="PIRNR" id="PIRNR000077"/>
    </source>
</evidence>
<protein>
    <recommendedName>
        <fullName evidence="6 7">Thioredoxin</fullName>
    </recommendedName>
</protein>